<dbReference type="OrthoDB" id="9790469at2"/>
<name>A0A511R008_9DEIN</name>
<dbReference type="RefSeq" id="WP_119339381.1">
    <property type="nucleotide sequence ID" value="NZ_BJXL01000008.1"/>
</dbReference>
<dbReference type="SUPFAM" id="SSF53300">
    <property type="entry name" value="vWA-like"/>
    <property type="match status" value="1"/>
</dbReference>
<feature type="compositionally biased region" description="Polar residues" evidence="1">
    <location>
        <begin position="102"/>
        <end position="121"/>
    </location>
</feature>
<dbReference type="EMBL" id="BJXL01000008">
    <property type="protein sequence ID" value="GEM82316.1"/>
    <property type="molecule type" value="Genomic_DNA"/>
</dbReference>
<feature type="region of interest" description="Disordered" evidence="1">
    <location>
        <begin position="94"/>
        <end position="128"/>
    </location>
</feature>
<dbReference type="CDD" id="cd00198">
    <property type="entry name" value="vWFA"/>
    <property type="match status" value="1"/>
</dbReference>
<dbReference type="Pfam" id="PF05762">
    <property type="entry name" value="VWA_CoxE"/>
    <property type="match status" value="1"/>
</dbReference>
<reference evidence="2 3" key="1">
    <citation type="submission" date="2019-07" db="EMBL/GenBank/DDBJ databases">
        <title>Whole genome shotgun sequence of Meiothermus hypogaeus NBRC 106114.</title>
        <authorList>
            <person name="Hosoyama A."/>
            <person name="Uohara A."/>
            <person name="Ohji S."/>
            <person name="Ichikawa N."/>
        </authorList>
    </citation>
    <scope>NUCLEOTIDE SEQUENCE [LARGE SCALE GENOMIC DNA]</scope>
    <source>
        <strain evidence="2 3">NBRC 106114</strain>
    </source>
</reference>
<accession>A0A511R008</accession>
<comment type="caution">
    <text evidence="2">The sequence shown here is derived from an EMBL/GenBank/DDBJ whole genome shotgun (WGS) entry which is preliminary data.</text>
</comment>
<dbReference type="InterPro" id="IPR008912">
    <property type="entry name" value="Uncharacterised_CoxE"/>
</dbReference>
<proteinExistence type="predicted"/>
<dbReference type="PANTHER" id="PTHR39338:SF6">
    <property type="entry name" value="BLL5662 PROTEIN"/>
    <property type="match status" value="1"/>
</dbReference>
<evidence type="ECO:0000313" key="2">
    <source>
        <dbReference type="EMBL" id="GEM82316.1"/>
    </source>
</evidence>
<dbReference type="InterPro" id="IPR011195">
    <property type="entry name" value="UCP010256"/>
</dbReference>
<dbReference type="PANTHER" id="PTHR39338">
    <property type="entry name" value="BLL5662 PROTEIN-RELATED"/>
    <property type="match status" value="1"/>
</dbReference>
<organism evidence="2 3">
    <name type="scientific">Meiothermus hypogaeus NBRC 106114</name>
    <dbReference type="NCBI Taxonomy" id="1227553"/>
    <lineage>
        <taxon>Bacteria</taxon>
        <taxon>Thermotogati</taxon>
        <taxon>Deinococcota</taxon>
        <taxon>Deinococci</taxon>
        <taxon>Thermales</taxon>
        <taxon>Thermaceae</taxon>
        <taxon>Meiothermus</taxon>
    </lineage>
</organism>
<evidence type="ECO:0000256" key="1">
    <source>
        <dbReference type="SAM" id="MobiDB-lite"/>
    </source>
</evidence>
<sequence length="406" mass="45948">MSSTIESQRFPYGNLPENLIAFAEHLRHTTQRFNLGPGEVEDALLALEAVQLGSLQEVRLALKLVFCSNLEQERVFDDLFFQFFLPGRKRIEAQPNAHKASPGNQGETGQKSQPARNNPSETLLDPRSPLAQGKARLAEESYTNDWAAPLLKAMFSRTGGSETPEVEILQQDLDAMLHAATQLVNQVRLGRSRRWVSTPKGTRFHFRRTLRKALHTGGEPLYPAWQHHPKRQPRFLFVLDGSRSMQSYSDRLLQFAFALRTRCNRVEVFVFSTGLKRITRELEKAGSLSERPRLSRLGQAWGGGTQIGENLLYLEQKYGGLIRGDSIVIIASDGLDTGAPEVLDYALRQIHQRSAALIWLNPLLKNQGYNPHANCMKTALPYLDRFCAAHTPEEYAQLTHRLRLRK</sequence>
<dbReference type="AlphaFoldDB" id="A0A511R008"/>
<evidence type="ECO:0000313" key="3">
    <source>
        <dbReference type="Proteomes" id="UP000321197"/>
    </source>
</evidence>
<protein>
    <submittedName>
        <fullName evidence="2">VWA domain-containing protein</fullName>
    </submittedName>
</protein>
<dbReference type="Proteomes" id="UP000321197">
    <property type="component" value="Unassembled WGS sequence"/>
</dbReference>
<gene>
    <name evidence="2" type="ORF">MHY01S_04820</name>
</gene>
<dbReference type="PIRSF" id="PIRSF010256">
    <property type="entry name" value="CoxE_vWa"/>
    <property type="match status" value="1"/>
</dbReference>
<dbReference type="InterPro" id="IPR036465">
    <property type="entry name" value="vWFA_dom_sf"/>
</dbReference>